<dbReference type="PROSITE" id="PS50853">
    <property type="entry name" value="FN3"/>
    <property type="match status" value="4"/>
</dbReference>
<evidence type="ECO:0000313" key="6">
    <source>
        <dbReference type="EMBL" id="GAA1525888.1"/>
    </source>
</evidence>
<proteinExistence type="predicted"/>
<feature type="domain" description="Fibronectin type-III" evidence="5">
    <location>
        <begin position="1671"/>
        <end position="1772"/>
    </location>
</feature>
<feature type="domain" description="Fibronectin type-III" evidence="5">
    <location>
        <begin position="1773"/>
        <end position="1867"/>
    </location>
</feature>
<dbReference type="RefSeq" id="WP_344112690.1">
    <property type="nucleotide sequence ID" value="NZ_BAAAOR010000024.1"/>
</dbReference>
<sequence length="2047" mass="216932">MTALRRWRRTASATALAVLLGTLVVLAYQHDGKPFTEVELNDGGVWVTNRDQGLVARLNPQIKELDLGVEAASANFDIFQRATSLYVDDTSSERSVKPVDVAKAALQDPTGLPTGAVVANGGSTFAVVDKVSGKAWVRSAARLRGFSAKTAQPDLEGALTAAVGTDGRAYVLGRDGEITPVTLDEAGNAVAGDRIDLGGKLGTDPDMVALTVVGDTPVLFDRNSLELRRPGAKPVVVEAADPSEVELQQPSGASDDLYLATAEGLERTPVDGGGLSRISRGQVAGAPAAPVQLTATGCVYAAWADPQSPHNYLRDCADDSFDDTSPVPGMQAGAHLQFRVNRDVVVLNDAITGDSWLVQDPGKAKIDNWPAVDPQNQNKSKLKETTDEIPDQENRPPEPQDDDLGARPGRSTVLPVVALNDHDPDGDIISISKTQHVSGPQLEVKIVGGGTQLQVAVPADATGVSTFRYYVTDGRVNEEVWAEVRLRIRDDGQNTKPQMMEDREPRLTVARGATSSYYLLADFFDMDGDDLTLTDATARGGEVEFRPDGTITFSDTGAGAKVTEIEYTIEDGFDSFVGKLPVQILGDTAPPELVPDLASGVAGTRVVVQPLTNDRNPEGSDLTLKSVKVVGDDAGTEISKDLDSGTFTFYSARARSYYLEYTAYNSSATRSSLIRLDIESPPKDNRPPVAVRDKAVITPGGTAQVDLLLNDLDPDGDVLVVKRIGRPSIPGVKVSVVDKRLAVVSSATDIVGQQATVEYVVSDGRSSAVGQLVITQRRSTQENRHPVANKDQVTVRAGSVTTIPVLGNDSDPDGGKPRLFQSDLINEQNLDVWVAGDALRLRAPEEPGTYSVIYGVRDTDGLKATAEVSIYVVADSAKNNHPPLPQPIIDRVIAGRPKVISVDLAGADPDGDSVAFRSILTAPSLGRVLDTGVDWIRYEAFEGKTGTDFFQILVQDKYGATGVAEVRVGVVPEETENQPPVALDDNVLVQPNRTISYNVLTNDVDPDDDPLRIAQLNSTKEAKHENGFIELEVGDAPDTGAAATNIGYTIEDAAGARDNAVLKVSASRDAPFYAPIARDDVADLGDIIGRDPGAMVEVPVLDNDLDFDGAKADLRVSGCDAGSQGECQVIGEKTVKIRLKAEDQVVLYRLDDADEESTGTFGVIFVTGTDNVPPQLTTDEERIPVKAVAGEEVVFDLQDLVVTRAGREARIVPDSMPTAVNGAVNPVDGEPTSLAFTPARGHVGPASVTVAVTDGRTAAEDAALTSLLTIPIDVRPSGNVAPVMRDAAVDVTVDGDAAEVDLAGLTRDANEDDLATMTWSVKAADPGLSASVASDGSILSVKAGGGAKDGDTLRVHVVADDGHDGQDEGVVTARVVGSDRPLLQVPVISVTATKDRSMSVDIADYAVNPFPGEPIEASNPQVEGSGRLTGLEVDGSAVSFTPTGTGTSTIKVSVADASGDRAREVTARINVEVVDVPGAPQRPTLSSVEASSAVLSWREPEDNGAPIEEYEVIGDHDFRQSCTATTCRLVGLTPGEAYTFTVRARNSEGWGQESPSSEEIVPNKAPDLMTPPTIVVEPKPTGGKMDRQLTVRWTPPRNEGSPITAYEIKEAGSSRTWQASGSATSMVIPGLSNGTPYAFEIRAVNEVEPRRQFSDASKSATPFGIPMRSGAPPQLTASEADNYTEQPWVRIDWAKWSQSQSNGNDVTSYTITCNGCNRGTYVVDASASSKTFDPSDGIRKGQTFTFTVAATNDAGTSDRSPSVSGRPWTKAGPVRNLRQVGESPSDRTAVLAWDPPADDGGLGIRHYVVQSSTGWSTTVGSAPGGGQRITFPENGRHYVKVWAVTYNGDRSVEGQPTQLGDVDTWGKPGAPRLTDTTSNGYYLVDFPIQSGAENGRPVTGVQVSTDGGANWQTVSGTFQVEVPEGGTQRTIRARTISSATDDRQFSDPVSLTAASKNQDLTVKFECGLRCKLKVEGYGFLRSSQPAQVTISSGIQPNPDTCGSLSRDVTADGNGRLWFYAGGDGCWFTGSGNATVTVRDETRTAPKN</sequence>
<dbReference type="InterPro" id="IPR003961">
    <property type="entry name" value="FN3_dom"/>
</dbReference>
<dbReference type="Pfam" id="PF17963">
    <property type="entry name" value="Big_9"/>
    <property type="match status" value="6"/>
</dbReference>
<evidence type="ECO:0000256" key="1">
    <source>
        <dbReference type="ARBA" id="ARBA00022737"/>
    </source>
</evidence>
<dbReference type="InterPro" id="IPR050964">
    <property type="entry name" value="Striated_Muscle_Regulatory"/>
</dbReference>
<dbReference type="CDD" id="cd00063">
    <property type="entry name" value="FN3"/>
    <property type="match status" value="4"/>
</dbReference>
<keyword evidence="3" id="KW-0119">Carbohydrate metabolism</keyword>
<dbReference type="EMBL" id="BAAAOR010000024">
    <property type="protein sequence ID" value="GAA1525888.1"/>
    <property type="molecule type" value="Genomic_DNA"/>
</dbReference>
<evidence type="ECO:0000256" key="4">
    <source>
        <dbReference type="SAM" id="MobiDB-lite"/>
    </source>
</evidence>
<feature type="domain" description="Fibronectin type-III" evidence="5">
    <location>
        <begin position="1479"/>
        <end position="1564"/>
    </location>
</feature>
<name>A0ABN2ASK2_9ACTN</name>
<dbReference type="SMART" id="SM00060">
    <property type="entry name" value="FN3"/>
    <property type="match status" value="4"/>
</dbReference>
<evidence type="ECO:0000256" key="3">
    <source>
        <dbReference type="ARBA" id="ARBA00023326"/>
    </source>
</evidence>
<feature type="compositionally biased region" description="Basic and acidic residues" evidence="4">
    <location>
        <begin position="381"/>
        <end position="398"/>
    </location>
</feature>
<dbReference type="PANTHER" id="PTHR13817:SF73">
    <property type="entry name" value="FIBRONECTIN TYPE-III DOMAIN-CONTAINING PROTEIN"/>
    <property type="match status" value="1"/>
</dbReference>
<organism evidence="6 7">
    <name type="scientific">Nocardioides humi</name>
    <dbReference type="NCBI Taxonomy" id="449461"/>
    <lineage>
        <taxon>Bacteria</taxon>
        <taxon>Bacillati</taxon>
        <taxon>Actinomycetota</taxon>
        <taxon>Actinomycetes</taxon>
        <taxon>Propionibacteriales</taxon>
        <taxon>Nocardioidaceae</taxon>
        <taxon>Nocardioides</taxon>
    </lineage>
</organism>
<accession>A0ABN2ASK2</accession>
<dbReference type="InterPro" id="IPR013783">
    <property type="entry name" value="Ig-like_fold"/>
</dbReference>
<evidence type="ECO:0000313" key="7">
    <source>
        <dbReference type="Proteomes" id="UP001500842"/>
    </source>
</evidence>
<dbReference type="Pfam" id="PF00041">
    <property type="entry name" value="fn3"/>
    <property type="match status" value="2"/>
</dbReference>
<feature type="region of interest" description="Disordered" evidence="4">
    <location>
        <begin position="1650"/>
        <end position="1672"/>
    </location>
</feature>
<dbReference type="Gene3D" id="2.60.40.10">
    <property type="entry name" value="Immunoglobulins"/>
    <property type="match status" value="3"/>
</dbReference>
<keyword evidence="3" id="KW-0624">Polysaccharide degradation</keyword>
<reference evidence="6 7" key="1">
    <citation type="journal article" date="2019" name="Int. J. Syst. Evol. Microbiol.">
        <title>The Global Catalogue of Microorganisms (GCM) 10K type strain sequencing project: providing services to taxonomists for standard genome sequencing and annotation.</title>
        <authorList>
            <consortium name="The Broad Institute Genomics Platform"/>
            <consortium name="The Broad Institute Genome Sequencing Center for Infectious Disease"/>
            <person name="Wu L."/>
            <person name="Ma J."/>
        </authorList>
    </citation>
    <scope>NUCLEOTIDE SEQUENCE [LARGE SCALE GENOMIC DNA]</scope>
    <source>
        <strain evidence="6 7">JCM 14942</strain>
    </source>
</reference>
<dbReference type="Proteomes" id="UP001500842">
    <property type="component" value="Unassembled WGS sequence"/>
</dbReference>
<gene>
    <name evidence="6" type="ORF">GCM10009788_31850</name>
</gene>
<evidence type="ECO:0000259" key="5">
    <source>
        <dbReference type="PROSITE" id="PS50853"/>
    </source>
</evidence>
<keyword evidence="1" id="KW-0677">Repeat</keyword>
<dbReference type="SUPFAM" id="SSF49265">
    <property type="entry name" value="Fibronectin type III"/>
    <property type="match status" value="2"/>
</dbReference>
<feature type="region of interest" description="Disordered" evidence="4">
    <location>
        <begin position="1548"/>
        <end position="1587"/>
    </location>
</feature>
<protein>
    <submittedName>
        <fullName evidence="6">Ig-like domain-containing protein</fullName>
    </submittedName>
</protein>
<feature type="region of interest" description="Disordered" evidence="4">
    <location>
        <begin position="365"/>
        <end position="409"/>
    </location>
</feature>
<keyword evidence="2" id="KW-0326">Glycosidase</keyword>
<keyword evidence="2" id="KW-0378">Hydrolase</keyword>
<feature type="compositionally biased region" description="Polar residues" evidence="4">
    <location>
        <begin position="1752"/>
        <end position="1763"/>
    </location>
</feature>
<feature type="region of interest" description="Disordered" evidence="4">
    <location>
        <begin position="1752"/>
        <end position="1771"/>
    </location>
</feature>
<comment type="caution">
    <text evidence="6">The sequence shown here is derived from an EMBL/GenBank/DDBJ whole genome shotgun (WGS) entry which is preliminary data.</text>
</comment>
<dbReference type="PANTHER" id="PTHR13817">
    <property type="entry name" value="TITIN"/>
    <property type="match status" value="1"/>
</dbReference>
<feature type="domain" description="Fibronectin type-III" evidence="5">
    <location>
        <begin position="1571"/>
        <end position="1668"/>
    </location>
</feature>
<dbReference type="InterPro" id="IPR036116">
    <property type="entry name" value="FN3_sf"/>
</dbReference>
<keyword evidence="7" id="KW-1185">Reference proteome</keyword>
<evidence type="ECO:0000256" key="2">
    <source>
        <dbReference type="ARBA" id="ARBA00023295"/>
    </source>
</evidence>